<name>A0A0K8WKK3_BACLA</name>
<dbReference type="EMBL" id="GDHF01000924">
    <property type="protein sequence ID" value="JAI51390.1"/>
    <property type="molecule type" value="Transcribed_RNA"/>
</dbReference>
<dbReference type="SUPFAM" id="SSF52047">
    <property type="entry name" value="RNI-like"/>
    <property type="match status" value="2"/>
</dbReference>
<dbReference type="GO" id="GO:0019005">
    <property type="term" value="C:SCF ubiquitin ligase complex"/>
    <property type="evidence" value="ECO:0007669"/>
    <property type="project" value="TreeGrafter"/>
</dbReference>
<dbReference type="OrthoDB" id="8049187at2759"/>
<reference evidence="1" key="1">
    <citation type="submission" date="2015-06" db="EMBL/GenBank/DDBJ databases">
        <authorList>
            <person name="Hoefler B.C."/>
            <person name="Straight P.D."/>
        </authorList>
    </citation>
    <scope>NUCLEOTIDE SEQUENCE</scope>
</reference>
<dbReference type="InterPro" id="IPR032675">
    <property type="entry name" value="LRR_dom_sf"/>
</dbReference>
<feature type="non-terminal residue" evidence="1">
    <location>
        <position position="1"/>
    </location>
</feature>
<organism evidence="1">
    <name type="scientific">Bactrocera latifrons</name>
    <name type="common">Malaysian fruit fly</name>
    <name type="synonym">Chaetodacus latifrons</name>
    <dbReference type="NCBI Taxonomy" id="174628"/>
    <lineage>
        <taxon>Eukaryota</taxon>
        <taxon>Metazoa</taxon>
        <taxon>Ecdysozoa</taxon>
        <taxon>Arthropoda</taxon>
        <taxon>Hexapoda</taxon>
        <taxon>Insecta</taxon>
        <taxon>Pterygota</taxon>
        <taxon>Neoptera</taxon>
        <taxon>Endopterygota</taxon>
        <taxon>Diptera</taxon>
        <taxon>Brachycera</taxon>
        <taxon>Muscomorpha</taxon>
        <taxon>Tephritoidea</taxon>
        <taxon>Tephritidae</taxon>
        <taxon>Bactrocera</taxon>
        <taxon>Bactrocera</taxon>
    </lineage>
</organism>
<accession>A0A0K8WKK3</accession>
<evidence type="ECO:0000313" key="1">
    <source>
        <dbReference type="EMBL" id="JAI51390.1"/>
    </source>
</evidence>
<proteinExistence type="predicted"/>
<dbReference type="AlphaFoldDB" id="A0A0K8WKK3"/>
<dbReference type="PANTHER" id="PTHR13318">
    <property type="entry name" value="PARTNER OF PAIRED, ISOFORM B-RELATED"/>
    <property type="match status" value="1"/>
</dbReference>
<gene>
    <name evidence="1" type="ORF">c0_g1_i1</name>
</gene>
<protein>
    <submittedName>
        <fullName evidence="1">Uncharacterized protein</fullName>
    </submittedName>
</protein>
<dbReference type="GO" id="GO:0031146">
    <property type="term" value="P:SCF-dependent proteasomal ubiquitin-dependent protein catabolic process"/>
    <property type="evidence" value="ECO:0007669"/>
    <property type="project" value="TreeGrafter"/>
</dbReference>
<sequence length="875" mass="100779">ICFNEFFFCFFCFVTSMERRWASENKLILVKSALNSSDGDETETIILSNCDLEQSDIDVITTHFAYATYLDVSYNEKIASINFKLTPTTLYLKNCTSLHEIKYSFSSCILKILDISGCPIDYEEHFINYDFPMLETLTLSWQPKADWRKLLGKLKALKSLTVENIDSRNTQVTSAKGTPQSYETLLLALSDCKNIKAVTLGGMLSVFDISHLRKLADRKLSFHIRHESGPHLSRFHNLRNLDTVYLEHVNDATDADLLDLIKSCANLSKITLDYCAGVTKSFIFSAAEFLRERDKDEPLKARLNLEMCGCVGITESIQEDPQYAKAESALSLILFFECKHPMTSYRNDLIIPYPPPNVQLSIYVLFEIYKRLINQPVSQRFATVCEDFENAAIEEERHLKIIACRRAKIVHNDIYDAYLEITSERKDFFKELRCANATKMVLNNRALSFDTILEDFPKLKRLRLLNCIIAEEEFPRNKQYNNISDLDISGANAFRLWQSIAVLFPHVKTVNLTDASLENSLGMEMLRILRFEESKVFRNITEFSVDGTILCDEDVEFLTNLAHLENLSIIRNSKVTGKHIAELSNVKELQLSGCENLSHYFLVDILNSLSLVSLDIRHSTFTDVAMHLTNLMWLRCETLVTLKIDWQLEHTIMTLQTLQSLKNIEVRNFNTNPCAACIQIELLPVQDQNFQIPSPRCTCADEPETRLTQRFFRTLAARTSITKLTLEAEVLCRNLNYLPHLQQLTHLSIIAKKIGRDGLCVPLNFPIIIGQLANLEYLYLSRFFYCFDYLIYIVSRCSRLNEIRLKQCVGFSDVVAYDLVEVLKRKRTKDQLPFRFYMLNLKDDSSETCSENSSNSQQEVNRFEDIADYIKVIFL</sequence>
<dbReference type="Gene3D" id="3.80.10.10">
    <property type="entry name" value="Ribonuclease Inhibitor"/>
    <property type="match status" value="2"/>
</dbReference>